<reference evidence="3" key="1">
    <citation type="submission" date="2017-09" db="EMBL/GenBank/DDBJ databases">
        <title>Depth-based differentiation of microbial function through sediment-hosted aquifers and enrichment of novel symbionts in the deep terrestrial subsurface.</title>
        <authorList>
            <person name="Probst A.J."/>
            <person name="Ladd B."/>
            <person name="Jarett J.K."/>
            <person name="Geller-Mcgrath D.E."/>
            <person name="Sieber C.M.K."/>
            <person name="Emerson J.B."/>
            <person name="Anantharaman K."/>
            <person name="Thomas B.C."/>
            <person name="Malmstrom R."/>
            <person name="Stieglmeier M."/>
            <person name="Klingl A."/>
            <person name="Woyke T."/>
            <person name="Ryan C.M."/>
            <person name="Banfield J.F."/>
        </authorList>
    </citation>
    <scope>NUCLEOTIDE SEQUENCE [LARGE SCALE GENOMIC DNA]</scope>
</reference>
<dbReference type="PANTHER" id="PTHR47723:SF19">
    <property type="entry name" value="POLYNUCLEOTIDYL TRANSFERASE, RIBONUCLEASE H-LIKE SUPERFAMILY PROTEIN"/>
    <property type="match status" value="1"/>
</dbReference>
<comment type="caution">
    <text evidence="2">The sequence shown here is derived from an EMBL/GenBank/DDBJ whole genome shotgun (WGS) entry which is preliminary data.</text>
</comment>
<dbReference type="SUPFAM" id="SSF53098">
    <property type="entry name" value="Ribonuclease H-like"/>
    <property type="match status" value="1"/>
</dbReference>
<sequence length="135" mass="15613">MKYKKLIIHTDGGARNNPGPAGIGAIIYDEQKNIVKEISEYIGEATNNQAEYRACLRAMEEAKKLGAQELEFYLDSELVVEQLNRRYKVKNKELAPLFMKIYNMSQEFKKVAFKHVRREFNKEADALVNKAIDNR</sequence>
<dbReference type="Proteomes" id="UP000228626">
    <property type="component" value="Unassembled WGS sequence"/>
</dbReference>
<dbReference type="GO" id="GO:0004523">
    <property type="term" value="F:RNA-DNA hybrid ribonuclease activity"/>
    <property type="evidence" value="ECO:0007669"/>
    <property type="project" value="InterPro"/>
</dbReference>
<evidence type="ECO:0000259" key="1">
    <source>
        <dbReference type="PROSITE" id="PS50879"/>
    </source>
</evidence>
<dbReference type="CDD" id="cd09279">
    <property type="entry name" value="RNase_HI_like"/>
    <property type="match status" value="1"/>
</dbReference>
<evidence type="ECO:0000313" key="2">
    <source>
        <dbReference type="EMBL" id="PIR93201.1"/>
    </source>
</evidence>
<dbReference type="AlphaFoldDB" id="A0A2H0V279"/>
<evidence type="ECO:0000313" key="3">
    <source>
        <dbReference type="Proteomes" id="UP000228626"/>
    </source>
</evidence>
<protein>
    <submittedName>
        <fullName evidence="2">Ribonuclease H</fullName>
    </submittedName>
</protein>
<dbReference type="PROSITE" id="PS50879">
    <property type="entry name" value="RNASE_H_1"/>
    <property type="match status" value="1"/>
</dbReference>
<dbReference type="InterPro" id="IPR002156">
    <property type="entry name" value="RNaseH_domain"/>
</dbReference>
<proteinExistence type="predicted"/>
<dbReference type="PANTHER" id="PTHR47723">
    <property type="entry name" value="OS05G0353850 PROTEIN"/>
    <property type="match status" value="1"/>
</dbReference>
<dbReference type="InterPro" id="IPR012337">
    <property type="entry name" value="RNaseH-like_sf"/>
</dbReference>
<organism evidence="2 3">
    <name type="scientific">Candidatus Falkowbacteria bacterium CG10_big_fil_rev_8_21_14_0_10_43_10</name>
    <dbReference type="NCBI Taxonomy" id="1974567"/>
    <lineage>
        <taxon>Bacteria</taxon>
        <taxon>Candidatus Falkowiibacteriota</taxon>
    </lineage>
</organism>
<name>A0A2H0V279_9BACT</name>
<dbReference type="Gene3D" id="3.30.420.10">
    <property type="entry name" value="Ribonuclease H-like superfamily/Ribonuclease H"/>
    <property type="match status" value="1"/>
</dbReference>
<gene>
    <name evidence="2" type="ORF">COT99_01925</name>
</gene>
<dbReference type="Pfam" id="PF13456">
    <property type="entry name" value="RVT_3"/>
    <property type="match status" value="1"/>
</dbReference>
<dbReference type="InterPro" id="IPR053151">
    <property type="entry name" value="RNase_H-like"/>
</dbReference>
<accession>A0A2H0V279</accession>
<dbReference type="GO" id="GO:0003676">
    <property type="term" value="F:nucleic acid binding"/>
    <property type="evidence" value="ECO:0007669"/>
    <property type="project" value="InterPro"/>
</dbReference>
<dbReference type="InterPro" id="IPR036397">
    <property type="entry name" value="RNaseH_sf"/>
</dbReference>
<feature type="domain" description="RNase H type-1" evidence="1">
    <location>
        <begin position="2"/>
        <end position="133"/>
    </location>
</feature>
<dbReference type="EMBL" id="PFAR01000024">
    <property type="protein sequence ID" value="PIR93201.1"/>
    <property type="molecule type" value="Genomic_DNA"/>
</dbReference>